<dbReference type="PROSITE" id="PS00061">
    <property type="entry name" value="ADH_SHORT"/>
    <property type="match status" value="1"/>
</dbReference>
<dbReference type="Proteomes" id="UP000636264">
    <property type="component" value="Unassembled WGS sequence"/>
</dbReference>
<gene>
    <name evidence="3" type="ORF">GCM10011385_16270</name>
</gene>
<dbReference type="Gene3D" id="3.40.50.720">
    <property type="entry name" value="NAD(P)-binding Rossmann-like Domain"/>
    <property type="match status" value="1"/>
</dbReference>
<evidence type="ECO:0000313" key="3">
    <source>
        <dbReference type="EMBL" id="GGA63211.1"/>
    </source>
</evidence>
<dbReference type="PRINTS" id="PR00081">
    <property type="entry name" value="GDHRDH"/>
</dbReference>
<dbReference type="FunFam" id="3.40.50.720:FF:000084">
    <property type="entry name" value="Short-chain dehydrogenase reductase"/>
    <property type="match status" value="1"/>
</dbReference>
<dbReference type="CDD" id="cd05233">
    <property type="entry name" value="SDR_c"/>
    <property type="match status" value="1"/>
</dbReference>
<dbReference type="Pfam" id="PF13561">
    <property type="entry name" value="adh_short_C2"/>
    <property type="match status" value="1"/>
</dbReference>
<dbReference type="InterPro" id="IPR036291">
    <property type="entry name" value="NAD(P)-bd_dom_sf"/>
</dbReference>
<reference evidence="3" key="2">
    <citation type="submission" date="2020-09" db="EMBL/GenBank/DDBJ databases">
        <authorList>
            <person name="Sun Q."/>
            <person name="Zhou Y."/>
        </authorList>
    </citation>
    <scope>NUCLEOTIDE SEQUENCE</scope>
    <source>
        <strain evidence="3">CGMCC 1.15320</strain>
    </source>
</reference>
<dbReference type="PANTHER" id="PTHR24321:SF8">
    <property type="entry name" value="ESTRADIOL 17-BETA-DEHYDROGENASE 8-RELATED"/>
    <property type="match status" value="1"/>
</dbReference>
<dbReference type="EMBL" id="BMIF01000004">
    <property type="protein sequence ID" value="GGA63211.1"/>
    <property type="molecule type" value="Genomic_DNA"/>
</dbReference>
<evidence type="ECO:0000313" key="4">
    <source>
        <dbReference type="Proteomes" id="UP000636264"/>
    </source>
</evidence>
<dbReference type="PANTHER" id="PTHR24321">
    <property type="entry name" value="DEHYDROGENASES, SHORT CHAIN"/>
    <property type="match status" value="1"/>
</dbReference>
<dbReference type="InterPro" id="IPR002347">
    <property type="entry name" value="SDR_fam"/>
</dbReference>
<dbReference type="InterPro" id="IPR020904">
    <property type="entry name" value="Sc_DH/Rdtase_CS"/>
</dbReference>
<reference evidence="3" key="1">
    <citation type="journal article" date="2014" name="Int. J. Syst. Evol. Microbiol.">
        <title>Complete genome sequence of Corynebacterium casei LMG S-19264T (=DSM 44701T), isolated from a smear-ripened cheese.</title>
        <authorList>
            <consortium name="US DOE Joint Genome Institute (JGI-PGF)"/>
            <person name="Walter F."/>
            <person name="Albersmeier A."/>
            <person name="Kalinowski J."/>
            <person name="Ruckert C."/>
        </authorList>
    </citation>
    <scope>NUCLEOTIDE SEQUENCE</scope>
    <source>
        <strain evidence="3">CGMCC 1.15320</strain>
    </source>
</reference>
<dbReference type="GO" id="GO:0016491">
    <property type="term" value="F:oxidoreductase activity"/>
    <property type="evidence" value="ECO:0007669"/>
    <property type="project" value="UniProtKB-KW"/>
</dbReference>
<evidence type="ECO:0000256" key="1">
    <source>
        <dbReference type="ARBA" id="ARBA00006484"/>
    </source>
</evidence>
<dbReference type="PRINTS" id="PR00080">
    <property type="entry name" value="SDRFAMILY"/>
</dbReference>
<sequence>MQQIRFDGKRALVTGGASGIGETTAKLLADLGARVVLADINADGLKAAMQRTGAVGVTSGDVANEQDAEHMVDDAARILGGLDLLFNSAGIGDDLVPVHQQPVDRWQRVLDVNLKGTYLMCRNAGRIMVPQKRGAIVNVASIVGLGAFPGRSAYGTAKAGIMHLTATLGCEWGADGVRVNAIAPAYTKTPMVRDLLDRKIFDPTKIERRTPLGRMGLPEEMAKATAFLLSDWASYITGVTLPVDGGWSAFGGAGDVARNFEPQGK</sequence>
<evidence type="ECO:0000256" key="2">
    <source>
        <dbReference type="ARBA" id="ARBA00023002"/>
    </source>
</evidence>
<dbReference type="RefSeq" id="WP_188720538.1">
    <property type="nucleotide sequence ID" value="NZ_BMIF01000004.1"/>
</dbReference>
<dbReference type="AlphaFoldDB" id="A0A916W3M4"/>
<keyword evidence="2" id="KW-0560">Oxidoreductase</keyword>
<keyword evidence="4" id="KW-1185">Reference proteome</keyword>
<organism evidence="3 4">
    <name type="scientific">Nitratireductor aestuarii</name>
    <dbReference type="NCBI Taxonomy" id="1735103"/>
    <lineage>
        <taxon>Bacteria</taxon>
        <taxon>Pseudomonadati</taxon>
        <taxon>Pseudomonadota</taxon>
        <taxon>Alphaproteobacteria</taxon>
        <taxon>Hyphomicrobiales</taxon>
        <taxon>Phyllobacteriaceae</taxon>
        <taxon>Nitratireductor</taxon>
    </lineage>
</organism>
<proteinExistence type="inferred from homology"/>
<comment type="similarity">
    <text evidence="1">Belongs to the short-chain dehydrogenases/reductases (SDR) family.</text>
</comment>
<accession>A0A916W3M4</accession>
<name>A0A916W3M4_9HYPH</name>
<dbReference type="NCBIfam" id="NF005559">
    <property type="entry name" value="PRK07231.1"/>
    <property type="match status" value="1"/>
</dbReference>
<dbReference type="SUPFAM" id="SSF51735">
    <property type="entry name" value="NAD(P)-binding Rossmann-fold domains"/>
    <property type="match status" value="1"/>
</dbReference>
<protein>
    <submittedName>
        <fullName evidence="3">Uncharacterized protein</fullName>
    </submittedName>
</protein>
<comment type="caution">
    <text evidence="3">The sequence shown here is derived from an EMBL/GenBank/DDBJ whole genome shotgun (WGS) entry which is preliminary data.</text>
</comment>